<feature type="transmembrane region" description="Helical" evidence="7">
    <location>
        <begin position="227"/>
        <end position="251"/>
    </location>
</feature>
<gene>
    <name evidence="8" type="ORF">FXF69_17645</name>
</gene>
<dbReference type="EMBL" id="VSFG01000003">
    <property type="protein sequence ID" value="TYB45279.1"/>
    <property type="molecule type" value="Genomic_DNA"/>
</dbReference>
<feature type="transmembrane region" description="Helical" evidence="7">
    <location>
        <begin position="297"/>
        <end position="317"/>
    </location>
</feature>
<comment type="caution">
    <text evidence="8">The sequence shown here is derived from an EMBL/GenBank/DDBJ whole genome shotgun (WGS) entry which is preliminary data.</text>
</comment>
<evidence type="ECO:0000313" key="9">
    <source>
        <dbReference type="Proteomes" id="UP000323380"/>
    </source>
</evidence>
<evidence type="ECO:0000256" key="1">
    <source>
        <dbReference type="ARBA" id="ARBA00004651"/>
    </source>
</evidence>
<accession>A0A5D0NLV4</accession>
<dbReference type="AlphaFoldDB" id="A0A5D0NLV4"/>
<protein>
    <submittedName>
        <fullName evidence="8">MFS transporter</fullName>
    </submittedName>
</protein>
<feature type="transmembrane region" description="Helical" evidence="7">
    <location>
        <begin position="263"/>
        <end position="285"/>
    </location>
</feature>
<dbReference type="GO" id="GO:0005886">
    <property type="term" value="C:plasma membrane"/>
    <property type="evidence" value="ECO:0007669"/>
    <property type="project" value="UniProtKB-SubCell"/>
</dbReference>
<evidence type="ECO:0000256" key="2">
    <source>
        <dbReference type="ARBA" id="ARBA00022475"/>
    </source>
</evidence>
<evidence type="ECO:0000256" key="7">
    <source>
        <dbReference type="SAM" id="Phobius"/>
    </source>
</evidence>
<dbReference type="CDD" id="cd06173">
    <property type="entry name" value="MFS_MefA_like"/>
    <property type="match status" value="1"/>
</dbReference>
<keyword evidence="2" id="KW-1003">Cell membrane</keyword>
<organism evidence="8 9">
    <name type="scientific">Actinomadura chibensis</name>
    <dbReference type="NCBI Taxonomy" id="392828"/>
    <lineage>
        <taxon>Bacteria</taxon>
        <taxon>Bacillati</taxon>
        <taxon>Actinomycetota</taxon>
        <taxon>Actinomycetes</taxon>
        <taxon>Streptosporangiales</taxon>
        <taxon>Thermomonosporaceae</taxon>
        <taxon>Actinomadura</taxon>
    </lineage>
</organism>
<feature type="transmembrane region" description="Helical" evidence="7">
    <location>
        <begin position="21"/>
        <end position="49"/>
    </location>
</feature>
<dbReference type="InterPro" id="IPR011701">
    <property type="entry name" value="MFS"/>
</dbReference>
<evidence type="ECO:0000256" key="4">
    <source>
        <dbReference type="ARBA" id="ARBA00022989"/>
    </source>
</evidence>
<name>A0A5D0NLV4_9ACTN</name>
<feature type="region of interest" description="Disordered" evidence="6">
    <location>
        <begin position="414"/>
        <end position="445"/>
    </location>
</feature>
<dbReference type="GO" id="GO:0022857">
    <property type="term" value="F:transmembrane transporter activity"/>
    <property type="evidence" value="ECO:0007669"/>
    <property type="project" value="InterPro"/>
</dbReference>
<keyword evidence="3 7" id="KW-0812">Transmembrane</keyword>
<keyword evidence="5 7" id="KW-0472">Membrane</keyword>
<keyword evidence="9" id="KW-1185">Reference proteome</keyword>
<dbReference type="PANTHER" id="PTHR23513:SF6">
    <property type="entry name" value="MAJOR FACILITATOR SUPERFAMILY ASSOCIATED DOMAIN-CONTAINING PROTEIN"/>
    <property type="match status" value="1"/>
</dbReference>
<keyword evidence="4 7" id="KW-1133">Transmembrane helix</keyword>
<comment type="subcellular location">
    <subcellularLocation>
        <location evidence="1">Cell membrane</location>
        <topology evidence="1">Multi-pass membrane protein</topology>
    </subcellularLocation>
</comment>
<dbReference type="STRING" id="1220554.GCA_001552135_05220"/>
<feature type="transmembrane region" description="Helical" evidence="7">
    <location>
        <begin position="323"/>
        <end position="343"/>
    </location>
</feature>
<dbReference type="InterPro" id="IPR036259">
    <property type="entry name" value="MFS_trans_sf"/>
</dbReference>
<evidence type="ECO:0000256" key="3">
    <source>
        <dbReference type="ARBA" id="ARBA00022692"/>
    </source>
</evidence>
<feature type="transmembrane region" description="Helical" evidence="7">
    <location>
        <begin position="55"/>
        <end position="74"/>
    </location>
</feature>
<sequence length="445" mass="47553">MAAPDDVQVRVKSRAALPRDFAYLWNGSAASQLGSMNAAIALPLLALSLTHSPAFAGWVAAVANGPRLLLYLPAGMVADRFNRRRIMLTCQYTRFTISAMLAVGLLLDFHPGHLLVAAAAAEGALAALYNLTEVTVVPRIVPAEALPEAMARNEARSHIAMLLGRPLGGFLYGVNRALPFVADAASSLFSAFTLHCMQHAGFRAEGRTDRELSGFRECVALLAKHPFLWMVLIITAVTNFAFQTIFLMLIVQADHEFDSTAMIGVLFAASGFGGTLGAVVARWLFRYCRLAESGREMRVLLFCVWGWVGMTAVVAAGDDPLTGLAAWAGISFIGAHMNVALTIYQATWVPNGNLARVTSVNSLVSQGAVPLGSLSAGYLLSLVSNTRIVTGIVMAVTLAVAVVSSCGLRIRKRRGSDRIKHDSSHHAGAPVPQSSTDRERNLDPA</sequence>
<dbReference type="SUPFAM" id="SSF103473">
    <property type="entry name" value="MFS general substrate transporter"/>
    <property type="match status" value="1"/>
</dbReference>
<feature type="transmembrane region" description="Helical" evidence="7">
    <location>
        <begin position="388"/>
        <end position="410"/>
    </location>
</feature>
<feature type="transmembrane region" description="Helical" evidence="7">
    <location>
        <begin position="363"/>
        <end position="382"/>
    </location>
</feature>
<dbReference type="Proteomes" id="UP000323380">
    <property type="component" value="Unassembled WGS sequence"/>
</dbReference>
<feature type="compositionally biased region" description="Basic and acidic residues" evidence="6">
    <location>
        <begin position="436"/>
        <end position="445"/>
    </location>
</feature>
<evidence type="ECO:0000313" key="8">
    <source>
        <dbReference type="EMBL" id="TYB45279.1"/>
    </source>
</evidence>
<evidence type="ECO:0000256" key="5">
    <source>
        <dbReference type="ARBA" id="ARBA00023136"/>
    </source>
</evidence>
<feature type="compositionally biased region" description="Basic and acidic residues" evidence="6">
    <location>
        <begin position="416"/>
        <end position="425"/>
    </location>
</feature>
<reference evidence="8 9" key="1">
    <citation type="submission" date="2019-08" db="EMBL/GenBank/DDBJ databases">
        <title>Actinomadura sp. nov. CYP1-5 isolated from mountain soil.</title>
        <authorList>
            <person name="Songsumanus A."/>
            <person name="Kuncharoen N."/>
            <person name="Kudo T."/>
            <person name="Yuki M."/>
            <person name="Igarashi Y."/>
            <person name="Tanasupawat S."/>
        </authorList>
    </citation>
    <scope>NUCLEOTIDE SEQUENCE [LARGE SCALE GENOMIC DNA]</scope>
    <source>
        <strain evidence="8 9">JCM 14158</strain>
    </source>
</reference>
<proteinExistence type="predicted"/>
<evidence type="ECO:0000256" key="6">
    <source>
        <dbReference type="SAM" id="MobiDB-lite"/>
    </source>
</evidence>
<dbReference type="Pfam" id="PF07690">
    <property type="entry name" value="MFS_1"/>
    <property type="match status" value="1"/>
</dbReference>
<dbReference type="Gene3D" id="1.20.1250.20">
    <property type="entry name" value="MFS general substrate transporter like domains"/>
    <property type="match status" value="1"/>
</dbReference>
<dbReference type="PANTHER" id="PTHR23513">
    <property type="entry name" value="INTEGRAL MEMBRANE EFFLUX PROTEIN-RELATED"/>
    <property type="match status" value="1"/>
</dbReference>
<dbReference type="RefSeq" id="WP_148344374.1">
    <property type="nucleotide sequence ID" value="NZ_VSFG01000003.1"/>
</dbReference>